<name>A0A6J4HFL6_9ACTN</name>
<feature type="non-terminal residue" evidence="2">
    <location>
        <position position="1"/>
    </location>
</feature>
<dbReference type="EMBL" id="CADCTF010000028">
    <property type="protein sequence ID" value="CAA9220913.1"/>
    <property type="molecule type" value="Genomic_DNA"/>
</dbReference>
<gene>
    <name evidence="2" type="ORF">AVDCRST_MAG50-573</name>
</gene>
<reference evidence="2" key="1">
    <citation type="submission" date="2020-02" db="EMBL/GenBank/DDBJ databases">
        <authorList>
            <person name="Meier V. D."/>
        </authorList>
    </citation>
    <scope>NUCLEOTIDE SEQUENCE</scope>
    <source>
        <strain evidence="2">AVDCRST_MAG50</strain>
    </source>
</reference>
<evidence type="ECO:0000256" key="1">
    <source>
        <dbReference type="SAM" id="MobiDB-lite"/>
    </source>
</evidence>
<accession>A0A6J4HFL6</accession>
<feature type="compositionally biased region" description="Basic residues" evidence="1">
    <location>
        <begin position="8"/>
        <end position="17"/>
    </location>
</feature>
<proteinExistence type="predicted"/>
<organism evidence="2">
    <name type="scientific">uncultured Acidimicrobiales bacterium</name>
    <dbReference type="NCBI Taxonomy" id="310071"/>
    <lineage>
        <taxon>Bacteria</taxon>
        <taxon>Bacillati</taxon>
        <taxon>Actinomycetota</taxon>
        <taxon>Acidimicrobiia</taxon>
        <taxon>Acidimicrobiales</taxon>
        <taxon>environmental samples</taxon>
    </lineage>
</organism>
<sequence length="55" mass="5913">AQSPPCRAPRRRLRGLRRGQPGLVDPPAHGVARRGRPADRGRAGGCTRHALPDVL</sequence>
<evidence type="ECO:0000313" key="2">
    <source>
        <dbReference type="EMBL" id="CAA9220913.1"/>
    </source>
</evidence>
<protein>
    <submittedName>
        <fullName evidence="2">Uncharacterized protein</fullName>
    </submittedName>
</protein>
<dbReference type="AlphaFoldDB" id="A0A6J4HFL6"/>
<feature type="region of interest" description="Disordered" evidence="1">
    <location>
        <begin position="1"/>
        <end position="55"/>
    </location>
</feature>
<feature type="non-terminal residue" evidence="2">
    <location>
        <position position="55"/>
    </location>
</feature>